<dbReference type="Proteomes" id="UP000789845">
    <property type="component" value="Unassembled WGS sequence"/>
</dbReference>
<dbReference type="AlphaFoldDB" id="A0A9C7LC83"/>
<dbReference type="EMBL" id="CAKJTG010000022">
    <property type="protein sequence ID" value="CAG9609648.1"/>
    <property type="molecule type" value="Genomic_DNA"/>
</dbReference>
<protein>
    <recommendedName>
        <fullName evidence="1">Thioredoxin domain-containing protein</fullName>
    </recommendedName>
</protein>
<evidence type="ECO:0000259" key="1">
    <source>
        <dbReference type="Pfam" id="PF00085"/>
    </source>
</evidence>
<dbReference type="SUPFAM" id="SSF52833">
    <property type="entry name" value="Thioredoxin-like"/>
    <property type="match status" value="1"/>
</dbReference>
<feature type="domain" description="Thioredoxin" evidence="1">
    <location>
        <begin position="12"/>
        <end position="85"/>
    </location>
</feature>
<reference evidence="2" key="1">
    <citation type="submission" date="2021-10" db="EMBL/GenBank/DDBJ databases">
        <authorList>
            <person name="Criscuolo A."/>
        </authorList>
    </citation>
    <scope>NUCLEOTIDE SEQUENCE</scope>
    <source>
        <strain evidence="2">CIP111885</strain>
    </source>
</reference>
<dbReference type="InterPro" id="IPR036249">
    <property type="entry name" value="Thioredoxin-like_sf"/>
</dbReference>
<dbReference type="RefSeq" id="WP_230497884.1">
    <property type="nucleotide sequence ID" value="NZ_CAKJTG010000022.1"/>
</dbReference>
<dbReference type="InterPro" id="IPR013766">
    <property type="entry name" value="Thioredoxin_domain"/>
</dbReference>
<proteinExistence type="predicted"/>
<keyword evidence="3" id="KW-1185">Reference proteome</keyword>
<gene>
    <name evidence="2" type="ORF">NEOCIP111885_03391</name>
</gene>
<dbReference type="CDD" id="cd02947">
    <property type="entry name" value="TRX_family"/>
    <property type="match status" value="1"/>
</dbReference>
<evidence type="ECO:0000313" key="3">
    <source>
        <dbReference type="Proteomes" id="UP000789845"/>
    </source>
</evidence>
<accession>A0A9C7LC83</accession>
<name>A0A9C7LC83_9BACI</name>
<evidence type="ECO:0000313" key="2">
    <source>
        <dbReference type="EMBL" id="CAG9609648.1"/>
    </source>
</evidence>
<dbReference type="Gene3D" id="3.40.30.10">
    <property type="entry name" value="Glutaredoxin"/>
    <property type="match status" value="1"/>
</dbReference>
<dbReference type="Pfam" id="PF00085">
    <property type="entry name" value="Thioredoxin"/>
    <property type="match status" value="1"/>
</dbReference>
<comment type="caution">
    <text evidence="2">The sequence shown here is derived from an EMBL/GenBank/DDBJ whole genome shotgun (WGS) entry which is preliminary data.</text>
</comment>
<organism evidence="2 3">
    <name type="scientific">Pseudoneobacillus rhizosphaerae</name>
    <dbReference type="NCBI Taxonomy" id="2880968"/>
    <lineage>
        <taxon>Bacteria</taxon>
        <taxon>Bacillati</taxon>
        <taxon>Bacillota</taxon>
        <taxon>Bacilli</taxon>
        <taxon>Bacillales</taxon>
        <taxon>Bacillaceae</taxon>
        <taxon>Pseudoneobacillus</taxon>
    </lineage>
</organism>
<sequence>MKEISQDEIFLILNKNHTGLIYLYTPLCGTCQTASKILSVLEELLHVPIAQANLNYAPDLAINLSIESVPCLLIVIDGQIIEKLYAFHSVPYLYEKLNQWFDTKKVR</sequence>